<comment type="caution">
    <text evidence="1">The sequence shown here is derived from an EMBL/GenBank/DDBJ whole genome shotgun (WGS) entry which is preliminary data.</text>
</comment>
<reference evidence="1 2" key="1">
    <citation type="journal article" date="2022" name="Genome Biol. Evol.">
        <title>The Spruce Budworm Genome: Reconstructing the Evolutionary History of Antifreeze Proteins.</title>
        <authorList>
            <person name="Beliveau C."/>
            <person name="Gagne P."/>
            <person name="Picq S."/>
            <person name="Vernygora O."/>
            <person name="Keeling C.I."/>
            <person name="Pinkney K."/>
            <person name="Doucet D."/>
            <person name="Wen F."/>
            <person name="Johnston J.S."/>
            <person name="Maaroufi H."/>
            <person name="Boyle B."/>
            <person name="Laroche J."/>
            <person name="Dewar K."/>
            <person name="Juretic N."/>
            <person name="Blackburn G."/>
            <person name="Nisole A."/>
            <person name="Brunet B."/>
            <person name="Brandao M."/>
            <person name="Lumley L."/>
            <person name="Duan J."/>
            <person name="Quan G."/>
            <person name="Lucarotti C.J."/>
            <person name="Roe A.D."/>
            <person name="Sperling F.A.H."/>
            <person name="Levesque R.C."/>
            <person name="Cusson M."/>
        </authorList>
    </citation>
    <scope>NUCLEOTIDE SEQUENCE [LARGE SCALE GENOMIC DNA]</scope>
    <source>
        <strain evidence="1">Glfc:IPQL:Cfum</strain>
    </source>
</reference>
<name>A0ACC0L1C2_CHOFU</name>
<gene>
    <name evidence="1" type="ORF">MSG28_005831</name>
</gene>
<protein>
    <submittedName>
        <fullName evidence="1">Uncharacterized protein</fullName>
    </submittedName>
</protein>
<organism evidence="1 2">
    <name type="scientific">Choristoneura fumiferana</name>
    <name type="common">Spruce budworm moth</name>
    <name type="synonym">Archips fumiferana</name>
    <dbReference type="NCBI Taxonomy" id="7141"/>
    <lineage>
        <taxon>Eukaryota</taxon>
        <taxon>Metazoa</taxon>
        <taxon>Ecdysozoa</taxon>
        <taxon>Arthropoda</taxon>
        <taxon>Hexapoda</taxon>
        <taxon>Insecta</taxon>
        <taxon>Pterygota</taxon>
        <taxon>Neoptera</taxon>
        <taxon>Endopterygota</taxon>
        <taxon>Lepidoptera</taxon>
        <taxon>Glossata</taxon>
        <taxon>Ditrysia</taxon>
        <taxon>Tortricoidea</taxon>
        <taxon>Tortricidae</taxon>
        <taxon>Tortricinae</taxon>
        <taxon>Choristoneura</taxon>
    </lineage>
</organism>
<keyword evidence="2" id="KW-1185">Reference proteome</keyword>
<dbReference type="EMBL" id="CM046109">
    <property type="protein sequence ID" value="KAI8442262.1"/>
    <property type="molecule type" value="Genomic_DNA"/>
</dbReference>
<dbReference type="Proteomes" id="UP001064048">
    <property type="component" value="Chromosome 9"/>
</dbReference>
<evidence type="ECO:0000313" key="2">
    <source>
        <dbReference type="Proteomes" id="UP001064048"/>
    </source>
</evidence>
<accession>A0ACC0L1C2</accession>
<evidence type="ECO:0000313" key="1">
    <source>
        <dbReference type="EMBL" id="KAI8442262.1"/>
    </source>
</evidence>
<proteinExistence type="predicted"/>
<sequence length="800" mass="90077">MIRASRESFEGTPVRDVRRLRSGKHLDRSTPADDSYVAAAVEYQVSADVEQNLQNYVQLIKEAAEQLLVGISTAARNHQIYVLINVQEFMDCNTVPEGSEDRTPALKPDLGLFTTDFGVTFGHYICFDLMFQVPAIQVVEKNQITDVLFSTMWFSEMPYLSAVQIQEAYAYAENVNFIGAGANNVRVGSAGSGIYSGKAGALVSTMPGLPTTRLLVSRVPKVPGNVTGMSYPGPIYDNPADHDSLVLITDPSLPDHISRPLVNGFQEFTLVDKDVSCRFRVRLNQREGVQVESHKYRAFVQDGSNTYSRRQVGVAACLVVACKNNDSKTCAYRFGKNETHIEIKELEIEMSTLRNQYNKTLQCDNVVYFPSSFRINKFPLSPVNYTYSESSQNEIETGELPKTNGREKIMYKINAPQDELMSFAIWGRIYVRDVDHNTEVTEEDHYHYRAAVFDGERSFSGLGEVYNNMTQIKRVLAIYTGGTFGMLKDSRGVLVPQYNIEKVIRKLPQLHDVDYWTKHLEKTDQKEYLVLPDGKDTDLKILYKILEYEELKDSSDFTLDDWIKMARDLKKYYHDYDGFVVLHGTDTTAYGASILSFMMETVGKTVVLTGAQVPIFQPRSDGNNNFLCALLIAATQHIPEVTVFFGAKLFRGTRVKKVSNTRIYAFDSPNYPPILEAKTTLDVDPKMLIHPPGSVQDECRIHDQLSRKVYTLKAWSSKLTATATSRSSAKRSTARLSAPSKTTCSLSTLRTFDMTAEAAWAKLSYVLSKTELTYQQKVELMKTNIRGELYNPNHAAVNGK</sequence>